<organism evidence="1 2">
    <name type="scientific">Rhodocyclus tenuis</name>
    <name type="common">Rhodospirillum tenue</name>
    <dbReference type="NCBI Taxonomy" id="1066"/>
    <lineage>
        <taxon>Bacteria</taxon>
        <taxon>Pseudomonadati</taxon>
        <taxon>Pseudomonadota</taxon>
        <taxon>Betaproteobacteria</taxon>
        <taxon>Rhodocyclales</taxon>
        <taxon>Rhodocyclaceae</taxon>
        <taxon>Rhodocyclus</taxon>
    </lineage>
</organism>
<proteinExistence type="predicted"/>
<dbReference type="Proteomes" id="UP000587070">
    <property type="component" value="Unassembled WGS sequence"/>
</dbReference>
<evidence type="ECO:0000313" key="2">
    <source>
        <dbReference type="Proteomes" id="UP000587070"/>
    </source>
</evidence>
<sequence>MELELALQEEEEAPAPVDEIEKARRRATRKVTRLVTKLTIPVAETDVSGGSQITSEIDRIRKYPDPRQRRRALRQYVRGLGATATSLEALVSCFEELKDLDELGQTFKVSGQGVFTFRQAFRHTKLGPTSGFAVYYGGAKPLTKRYGNGFVLKFIDPWKEKPITIYVSPDSLREYPPGARMIKMIDEIEATPEPKPYVRAYWIGGLTSGEEGWNATFTTLAHVVLRVVPPKARAPSSKAAQSQRTK</sequence>
<comment type="caution">
    <text evidence="1">The sequence shown here is derived from an EMBL/GenBank/DDBJ whole genome shotgun (WGS) entry which is preliminary data.</text>
</comment>
<keyword evidence="2" id="KW-1185">Reference proteome</keyword>
<evidence type="ECO:0000313" key="1">
    <source>
        <dbReference type="EMBL" id="MBB4245663.1"/>
    </source>
</evidence>
<dbReference type="EMBL" id="JACIGE010000001">
    <property type="protein sequence ID" value="MBB4245663.1"/>
    <property type="molecule type" value="Genomic_DNA"/>
</dbReference>
<dbReference type="RefSeq" id="WP_153117163.1">
    <property type="nucleotide sequence ID" value="NZ_JACIGE010000001.1"/>
</dbReference>
<name>A0A840FZL0_RHOTE</name>
<reference evidence="1 2" key="1">
    <citation type="submission" date="2020-08" db="EMBL/GenBank/DDBJ databases">
        <title>Genome sequencing of Purple Non-Sulfur Bacteria from various extreme environments.</title>
        <authorList>
            <person name="Mayer M."/>
        </authorList>
    </citation>
    <scope>NUCLEOTIDE SEQUENCE [LARGE SCALE GENOMIC DNA]</scope>
    <source>
        <strain evidence="1 2">2761</strain>
    </source>
</reference>
<gene>
    <name evidence="1" type="ORF">GGD90_000012</name>
</gene>
<dbReference type="OrthoDB" id="6199459at2"/>
<dbReference type="AlphaFoldDB" id="A0A840FZL0"/>
<accession>A0A840FZL0</accession>
<protein>
    <submittedName>
        <fullName evidence="1">Uncharacterized protein</fullName>
    </submittedName>
</protein>